<protein>
    <recommendedName>
        <fullName evidence="6 16">CDP-diacylglycerol--glycerol-3-phosphate 3-phosphatidyltransferase</fullName>
        <ecNumber evidence="5 16">2.7.8.5</ecNumber>
    </recommendedName>
</protein>
<evidence type="ECO:0000256" key="8">
    <source>
        <dbReference type="ARBA" id="ARBA00022679"/>
    </source>
</evidence>
<evidence type="ECO:0000256" key="15">
    <source>
        <dbReference type="ARBA" id="ARBA00048586"/>
    </source>
</evidence>
<evidence type="ECO:0000256" key="14">
    <source>
        <dbReference type="ARBA" id="ARBA00023264"/>
    </source>
</evidence>
<evidence type="ECO:0000256" key="5">
    <source>
        <dbReference type="ARBA" id="ARBA00013170"/>
    </source>
</evidence>
<name>A0A833M824_9FIRM</name>
<dbReference type="Gene3D" id="1.20.120.1760">
    <property type="match status" value="1"/>
</dbReference>
<feature type="transmembrane region" description="Helical" evidence="18">
    <location>
        <begin position="89"/>
        <end position="110"/>
    </location>
</feature>
<keyword evidence="14" id="KW-1208">Phospholipid metabolism</keyword>
<dbReference type="PROSITE" id="PS00379">
    <property type="entry name" value="CDP_ALCOHOL_P_TRANSF"/>
    <property type="match status" value="1"/>
</dbReference>
<evidence type="ECO:0000256" key="16">
    <source>
        <dbReference type="NCBIfam" id="TIGR00560"/>
    </source>
</evidence>
<comment type="caution">
    <text evidence="19">The sequence shown here is derived from an EMBL/GenBank/DDBJ whole genome shotgun (WGS) entry which is preliminary data.</text>
</comment>
<evidence type="ECO:0000256" key="2">
    <source>
        <dbReference type="ARBA" id="ARBA00004141"/>
    </source>
</evidence>
<feature type="transmembrane region" description="Helical" evidence="18">
    <location>
        <begin position="145"/>
        <end position="163"/>
    </location>
</feature>
<evidence type="ECO:0000256" key="17">
    <source>
        <dbReference type="RuleBase" id="RU003750"/>
    </source>
</evidence>
<reference evidence="19 20" key="1">
    <citation type="submission" date="2019-10" db="EMBL/GenBank/DDBJ databases">
        <title>Alkaliphilus serpentinus sp. nov. and Alkaliphilus pronyensis sp. nov., two novel anaerobic alkaliphilic species isolated from the serpentinized-hosted hydrothermal field of the Prony Bay (New Caledonia).</title>
        <authorList>
            <person name="Postec A."/>
        </authorList>
    </citation>
    <scope>NUCLEOTIDE SEQUENCE [LARGE SCALE GENOMIC DNA]</scope>
    <source>
        <strain evidence="19 20">LacT</strain>
    </source>
</reference>
<evidence type="ECO:0000313" key="19">
    <source>
        <dbReference type="EMBL" id="KAB3529876.1"/>
    </source>
</evidence>
<dbReference type="NCBIfam" id="TIGR00560">
    <property type="entry name" value="pgsA"/>
    <property type="match status" value="1"/>
</dbReference>
<evidence type="ECO:0000256" key="3">
    <source>
        <dbReference type="ARBA" id="ARBA00005042"/>
    </source>
</evidence>
<keyword evidence="12 18" id="KW-0472">Membrane</keyword>
<dbReference type="PIRSF" id="PIRSF000847">
    <property type="entry name" value="Phos_ph_gly_syn"/>
    <property type="match status" value="1"/>
</dbReference>
<dbReference type="InterPro" id="IPR000462">
    <property type="entry name" value="CDP-OH_P_trans"/>
</dbReference>
<evidence type="ECO:0000256" key="18">
    <source>
        <dbReference type="SAM" id="Phobius"/>
    </source>
</evidence>
<dbReference type="PANTHER" id="PTHR14269:SF62">
    <property type="entry name" value="CDP-DIACYLGLYCEROL--GLYCEROL-3-PHOSPHATE 3-PHOSPHATIDYLTRANSFERASE 1, CHLOROPLASTIC"/>
    <property type="match status" value="1"/>
</dbReference>
<sequence>MNIPNLLTILRFALIPVFILVFFSSSPNSTLYALIIFLVAGITDVLDGYIARKYNLVTKWGQAMDPLADKLMQMTVLISFTIKKFIPTWITFVVGIKETLMVAGGLFLYHRMGKVVIPANRYGKQATVLFYFAITWLVFDLPLATTIISLMAFFAAFAFLNYLKLGLKEVRERKIQNTP</sequence>
<dbReference type="InterPro" id="IPR004570">
    <property type="entry name" value="Phosphatidylglycerol_P_synth"/>
</dbReference>
<feature type="transmembrane region" description="Helical" evidence="18">
    <location>
        <begin position="31"/>
        <end position="51"/>
    </location>
</feature>
<dbReference type="InterPro" id="IPR050324">
    <property type="entry name" value="CDP-alcohol_PTase-I"/>
</dbReference>
<evidence type="ECO:0000313" key="20">
    <source>
        <dbReference type="Proteomes" id="UP000465601"/>
    </source>
</evidence>
<evidence type="ECO:0000256" key="4">
    <source>
        <dbReference type="ARBA" id="ARBA00010441"/>
    </source>
</evidence>
<comment type="subcellular location">
    <subcellularLocation>
        <location evidence="2">Membrane</location>
        <topology evidence="2">Multi-pass membrane protein</topology>
    </subcellularLocation>
</comment>
<evidence type="ECO:0000256" key="11">
    <source>
        <dbReference type="ARBA" id="ARBA00023098"/>
    </source>
</evidence>
<dbReference type="AlphaFoldDB" id="A0A833M824"/>
<comment type="pathway">
    <text evidence="3">Phospholipid metabolism; phosphatidylglycerol biosynthesis; phosphatidylglycerol from CDP-diacylglycerol: step 1/2.</text>
</comment>
<dbReference type="EC" id="2.7.8.5" evidence="5 16"/>
<dbReference type="PANTHER" id="PTHR14269">
    <property type="entry name" value="CDP-DIACYLGLYCEROL--GLYCEROL-3-PHOSPHATE 3-PHOSPHATIDYLTRANSFERASE-RELATED"/>
    <property type="match status" value="1"/>
</dbReference>
<dbReference type="InterPro" id="IPR043130">
    <property type="entry name" value="CDP-OH_PTrfase_TM_dom"/>
</dbReference>
<accession>A0A833M824</accession>
<keyword evidence="10 18" id="KW-1133">Transmembrane helix</keyword>
<dbReference type="Pfam" id="PF01066">
    <property type="entry name" value="CDP-OH_P_transf"/>
    <property type="match status" value="1"/>
</dbReference>
<evidence type="ECO:0000256" key="12">
    <source>
        <dbReference type="ARBA" id="ARBA00023136"/>
    </source>
</evidence>
<dbReference type="GO" id="GO:0006655">
    <property type="term" value="P:phosphatidylglycerol biosynthetic process"/>
    <property type="evidence" value="ECO:0007669"/>
    <property type="project" value="UniProtKB-UniPathway"/>
</dbReference>
<keyword evidence="13" id="KW-0594">Phospholipid biosynthesis</keyword>
<keyword evidence="11" id="KW-0443">Lipid metabolism</keyword>
<comment type="function">
    <text evidence="1">This protein catalyzes the committed step to the synthesis of the acidic phospholipids.</text>
</comment>
<evidence type="ECO:0000256" key="13">
    <source>
        <dbReference type="ARBA" id="ARBA00023209"/>
    </source>
</evidence>
<feature type="transmembrane region" description="Helical" evidence="18">
    <location>
        <begin position="6"/>
        <end position="24"/>
    </location>
</feature>
<evidence type="ECO:0000256" key="1">
    <source>
        <dbReference type="ARBA" id="ARBA00003973"/>
    </source>
</evidence>
<proteinExistence type="inferred from homology"/>
<evidence type="ECO:0000256" key="9">
    <source>
        <dbReference type="ARBA" id="ARBA00022692"/>
    </source>
</evidence>
<gene>
    <name evidence="19" type="primary">pgsA</name>
    <name evidence="19" type="ORF">F8153_08740</name>
</gene>
<keyword evidence="8 17" id="KW-0808">Transferase</keyword>
<dbReference type="RefSeq" id="WP_151865975.1">
    <property type="nucleotide sequence ID" value="NZ_WBZB01000025.1"/>
</dbReference>
<dbReference type="UniPathway" id="UPA00084">
    <property type="reaction ID" value="UER00503"/>
</dbReference>
<evidence type="ECO:0000256" key="6">
    <source>
        <dbReference type="ARBA" id="ARBA00014944"/>
    </source>
</evidence>
<dbReference type="Proteomes" id="UP000465601">
    <property type="component" value="Unassembled WGS sequence"/>
</dbReference>
<organism evidence="19 20">
    <name type="scientific">Alkaliphilus serpentinus</name>
    <dbReference type="NCBI Taxonomy" id="1482731"/>
    <lineage>
        <taxon>Bacteria</taxon>
        <taxon>Bacillati</taxon>
        <taxon>Bacillota</taxon>
        <taxon>Clostridia</taxon>
        <taxon>Peptostreptococcales</taxon>
        <taxon>Natronincolaceae</taxon>
        <taxon>Alkaliphilus</taxon>
    </lineage>
</organism>
<dbReference type="InterPro" id="IPR048254">
    <property type="entry name" value="CDP_ALCOHOL_P_TRANSF_CS"/>
</dbReference>
<dbReference type="EMBL" id="WBZB01000025">
    <property type="protein sequence ID" value="KAB3529876.1"/>
    <property type="molecule type" value="Genomic_DNA"/>
</dbReference>
<keyword evidence="20" id="KW-1185">Reference proteome</keyword>
<evidence type="ECO:0000256" key="10">
    <source>
        <dbReference type="ARBA" id="ARBA00022989"/>
    </source>
</evidence>
<keyword evidence="7" id="KW-0444">Lipid biosynthesis</keyword>
<dbReference type="OrthoDB" id="9796672at2"/>
<comment type="catalytic activity">
    <reaction evidence="15">
        <text>a CDP-1,2-diacyl-sn-glycerol + sn-glycerol 3-phosphate = a 1,2-diacyl-sn-glycero-3-phospho-(1'-sn-glycero-3'-phosphate) + CMP + H(+)</text>
        <dbReference type="Rhea" id="RHEA:12593"/>
        <dbReference type="ChEBI" id="CHEBI:15378"/>
        <dbReference type="ChEBI" id="CHEBI:57597"/>
        <dbReference type="ChEBI" id="CHEBI:58332"/>
        <dbReference type="ChEBI" id="CHEBI:60110"/>
        <dbReference type="ChEBI" id="CHEBI:60377"/>
        <dbReference type="EC" id="2.7.8.5"/>
    </reaction>
</comment>
<comment type="similarity">
    <text evidence="4 17">Belongs to the CDP-alcohol phosphatidyltransferase class-I family.</text>
</comment>
<dbReference type="GO" id="GO:0008444">
    <property type="term" value="F:CDP-diacylglycerol-glycerol-3-phosphate 3-phosphatidyltransferase activity"/>
    <property type="evidence" value="ECO:0007669"/>
    <property type="project" value="UniProtKB-UniRule"/>
</dbReference>
<evidence type="ECO:0000256" key="7">
    <source>
        <dbReference type="ARBA" id="ARBA00022516"/>
    </source>
</evidence>
<keyword evidence="9 18" id="KW-0812">Transmembrane</keyword>
<dbReference type="GO" id="GO:0016020">
    <property type="term" value="C:membrane"/>
    <property type="evidence" value="ECO:0007669"/>
    <property type="project" value="UniProtKB-SubCell"/>
</dbReference>